<evidence type="ECO:0000313" key="10">
    <source>
        <dbReference type="Proteomes" id="UP000001351"/>
    </source>
</evidence>
<evidence type="ECO:0000259" key="8">
    <source>
        <dbReference type="PROSITE" id="PS51737"/>
    </source>
</evidence>
<dbReference type="PANTHER" id="PTHR30461:SF23">
    <property type="entry name" value="DNA RECOMBINASE-RELATED"/>
    <property type="match status" value="1"/>
</dbReference>
<gene>
    <name evidence="9" type="ordered locus">STAUR_2410</name>
</gene>
<dbReference type="PROSITE" id="PS51737">
    <property type="entry name" value="RECOMBINASE_DNA_BIND"/>
    <property type="match status" value="1"/>
</dbReference>
<reference evidence="9 10" key="1">
    <citation type="journal article" date="2011" name="Mol. Biol. Evol.">
        <title>Comparative genomic analysis of fruiting body formation in Myxococcales.</title>
        <authorList>
            <person name="Huntley S."/>
            <person name="Hamann N."/>
            <person name="Wegener-Feldbrugge S."/>
            <person name="Treuner-Lange A."/>
            <person name="Kube M."/>
            <person name="Reinhardt R."/>
            <person name="Klages S."/>
            <person name="Muller R."/>
            <person name="Ronning C.M."/>
            <person name="Nierman W.C."/>
            <person name="Sogaard-Andersen L."/>
        </authorList>
    </citation>
    <scope>NUCLEOTIDE SEQUENCE [LARGE SCALE GENOMIC DNA]</scope>
    <source>
        <strain evidence="9 10">DW4/3-1</strain>
    </source>
</reference>
<dbReference type="PROSITE" id="PS00397">
    <property type="entry name" value="RECOMBINASES_1"/>
    <property type="match status" value="1"/>
</dbReference>
<dbReference type="eggNOG" id="COG1961">
    <property type="taxonomic scope" value="Bacteria"/>
</dbReference>
<dbReference type="InterPro" id="IPR006118">
    <property type="entry name" value="Recombinase_CS"/>
</dbReference>
<dbReference type="RefSeq" id="WP_013375215.1">
    <property type="nucleotide sequence ID" value="NC_014623.1"/>
</dbReference>
<evidence type="ECO:0000256" key="5">
    <source>
        <dbReference type="PROSITE-ProRule" id="PRU10137"/>
    </source>
</evidence>
<dbReference type="Gene3D" id="3.40.50.1390">
    <property type="entry name" value="Resolvase, N-terminal catalytic domain"/>
    <property type="match status" value="1"/>
</dbReference>
<proteinExistence type="predicted"/>
<dbReference type="InterPro" id="IPR050639">
    <property type="entry name" value="SSR_resolvase"/>
</dbReference>
<dbReference type="Proteomes" id="UP000001351">
    <property type="component" value="Chromosome"/>
</dbReference>
<dbReference type="InterPro" id="IPR006119">
    <property type="entry name" value="Resolv_N"/>
</dbReference>
<dbReference type="Pfam" id="PF00239">
    <property type="entry name" value="Resolvase"/>
    <property type="match status" value="1"/>
</dbReference>
<dbReference type="STRING" id="378806.STAUR_2410"/>
<dbReference type="PROSITE" id="PS51736">
    <property type="entry name" value="RECOMBINASES_3"/>
    <property type="match status" value="1"/>
</dbReference>
<keyword evidence="10" id="KW-1185">Reference proteome</keyword>
<dbReference type="OrthoDB" id="7277848at2"/>
<keyword evidence="3" id="KW-0233">DNA recombination</keyword>
<keyword evidence="2" id="KW-0238">DNA-binding</keyword>
<dbReference type="SUPFAM" id="SSF53041">
    <property type="entry name" value="Resolvase-like"/>
    <property type="match status" value="1"/>
</dbReference>
<dbReference type="CDD" id="cd00338">
    <property type="entry name" value="Ser_Recombinase"/>
    <property type="match status" value="1"/>
</dbReference>
<organism evidence="9 10">
    <name type="scientific">Stigmatella aurantiaca (strain DW4/3-1)</name>
    <dbReference type="NCBI Taxonomy" id="378806"/>
    <lineage>
        <taxon>Bacteria</taxon>
        <taxon>Pseudomonadati</taxon>
        <taxon>Myxococcota</taxon>
        <taxon>Myxococcia</taxon>
        <taxon>Myxococcales</taxon>
        <taxon>Cystobacterineae</taxon>
        <taxon>Archangiaceae</taxon>
        <taxon>Stigmatella</taxon>
    </lineage>
</organism>
<protein>
    <submittedName>
        <fullName evidence="9">Recombinase</fullName>
    </submittedName>
</protein>
<accession>E3FF33</accession>
<dbReference type="AlphaFoldDB" id="E3FF33"/>
<dbReference type="PANTHER" id="PTHR30461">
    <property type="entry name" value="DNA-INVERTASE FROM LAMBDOID PROPHAGE"/>
    <property type="match status" value="1"/>
</dbReference>
<dbReference type="GO" id="GO:0003677">
    <property type="term" value="F:DNA binding"/>
    <property type="evidence" value="ECO:0007669"/>
    <property type="project" value="UniProtKB-KW"/>
</dbReference>
<keyword evidence="1" id="KW-0229">DNA integration</keyword>
<dbReference type="KEGG" id="sur:STAUR_2410"/>
<evidence type="ECO:0000259" key="7">
    <source>
        <dbReference type="PROSITE" id="PS51736"/>
    </source>
</evidence>
<dbReference type="Pfam" id="PF07508">
    <property type="entry name" value="Recombinase"/>
    <property type="match status" value="1"/>
</dbReference>
<dbReference type="Gene3D" id="3.90.1750.20">
    <property type="entry name" value="Putative Large Serine Recombinase, Chain B, Domain 2"/>
    <property type="match status" value="1"/>
</dbReference>
<name>E3FF33_STIAD</name>
<evidence type="ECO:0000256" key="2">
    <source>
        <dbReference type="ARBA" id="ARBA00023125"/>
    </source>
</evidence>
<sequence length="400" mass="44701">MRQRPERTEWVAYVRVSTAEQAERELSLPAQQKAIREFAVRHGATIAQEYIEAGASGTDRRRPVLQRLLGDALKPTSTISTIVVHHTSRFTRDATHARVMKAKLRKAGVRVMSVLQEFTDDPVGKLMEGFFECIDQYESELNGLRTSAAMREAVRQGHWPGARAPYGYRSVPVEVHPGVVHHRLVLEPAEAELVREAFELYVGQSGAKSVARTLNQRGYRTRAGALWSKNLVMLLLEEEALTGTVWWGRRKGRALRPKEEWMSLKVEPIIDTETWALAQQLRGEREPKRTPGRAPTRPKLLKGLAWCGKCGASYQYETGGKTVINGHYTYGSTTVETSCASGRKRAADSGSRPRRWMRPSWGRSRGSSAPRNAGEIWRAAVVGPSTGFSTPGARLFAARR</sequence>
<feature type="active site" description="O-(5'-phospho-DNA)-serine intermediate" evidence="4 5">
    <location>
        <position position="17"/>
    </location>
</feature>
<evidence type="ECO:0000256" key="6">
    <source>
        <dbReference type="SAM" id="MobiDB-lite"/>
    </source>
</evidence>
<dbReference type="GO" id="GO:0000150">
    <property type="term" value="F:DNA strand exchange activity"/>
    <property type="evidence" value="ECO:0007669"/>
    <property type="project" value="InterPro"/>
</dbReference>
<dbReference type="GO" id="GO:0015074">
    <property type="term" value="P:DNA integration"/>
    <property type="evidence" value="ECO:0007669"/>
    <property type="project" value="UniProtKB-KW"/>
</dbReference>
<feature type="region of interest" description="Disordered" evidence="6">
    <location>
        <begin position="341"/>
        <end position="370"/>
    </location>
</feature>
<dbReference type="HOGENOM" id="CLU_688702_0_0_7"/>
<evidence type="ECO:0000313" key="9">
    <source>
        <dbReference type="EMBL" id="ADO70214.1"/>
    </source>
</evidence>
<dbReference type="SMART" id="SM00857">
    <property type="entry name" value="Resolvase"/>
    <property type="match status" value="1"/>
</dbReference>
<dbReference type="InterPro" id="IPR038109">
    <property type="entry name" value="DNA_bind_recomb_sf"/>
</dbReference>
<evidence type="ECO:0000256" key="4">
    <source>
        <dbReference type="PIRSR" id="PIRSR606118-50"/>
    </source>
</evidence>
<feature type="domain" description="Resolvase/invertase-type recombinase catalytic" evidence="7">
    <location>
        <begin position="9"/>
        <end position="157"/>
    </location>
</feature>
<dbReference type="EMBL" id="CP002271">
    <property type="protein sequence ID" value="ADO70214.1"/>
    <property type="molecule type" value="Genomic_DNA"/>
</dbReference>
<evidence type="ECO:0000256" key="3">
    <source>
        <dbReference type="ARBA" id="ARBA00023172"/>
    </source>
</evidence>
<dbReference type="InterPro" id="IPR036162">
    <property type="entry name" value="Resolvase-like_N_sf"/>
</dbReference>
<dbReference type="InterPro" id="IPR011109">
    <property type="entry name" value="DNA_bind_recombinase_dom"/>
</dbReference>
<feature type="domain" description="Recombinase" evidence="8">
    <location>
        <begin position="165"/>
        <end position="288"/>
    </location>
</feature>
<evidence type="ECO:0000256" key="1">
    <source>
        <dbReference type="ARBA" id="ARBA00022908"/>
    </source>
</evidence>